<protein>
    <recommendedName>
        <fullName evidence="3">Cupin 2 conserved barrel domain-containing protein</fullName>
    </recommendedName>
</protein>
<name>A0A1B7NHN6_9AGAM</name>
<dbReference type="STRING" id="1314800.A0A1B7NHN6"/>
<dbReference type="AlphaFoldDB" id="A0A1B7NHN6"/>
<organism evidence="1 2">
    <name type="scientific">Rhizopogon vinicolor AM-OR11-026</name>
    <dbReference type="NCBI Taxonomy" id="1314800"/>
    <lineage>
        <taxon>Eukaryota</taxon>
        <taxon>Fungi</taxon>
        <taxon>Dikarya</taxon>
        <taxon>Basidiomycota</taxon>
        <taxon>Agaricomycotina</taxon>
        <taxon>Agaricomycetes</taxon>
        <taxon>Agaricomycetidae</taxon>
        <taxon>Boletales</taxon>
        <taxon>Suillineae</taxon>
        <taxon>Rhizopogonaceae</taxon>
        <taxon>Rhizopogon</taxon>
    </lineage>
</organism>
<dbReference type="CDD" id="cd02231">
    <property type="entry name" value="cupin_BLL6423-like"/>
    <property type="match status" value="1"/>
</dbReference>
<dbReference type="Proteomes" id="UP000092154">
    <property type="component" value="Unassembled WGS sequence"/>
</dbReference>
<keyword evidence="2" id="KW-1185">Reference proteome</keyword>
<reference evidence="1 2" key="1">
    <citation type="submission" date="2016-06" db="EMBL/GenBank/DDBJ databases">
        <title>Comparative genomics of the ectomycorrhizal sister species Rhizopogon vinicolor and Rhizopogon vesiculosus (Basidiomycota: Boletales) reveals a divergence of the mating type B locus.</title>
        <authorList>
            <consortium name="DOE Joint Genome Institute"/>
            <person name="Mujic A.B."/>
            <person name="Kuo A."/>
            <person name="Tritt A."/>
            <person name="Lipzen A."/>
            <person name="Chen C."/>
            <person name="Johnson J."/>
            <person name="Sharma A."/>
            <person name="Barry K."/>
            <person name="Grigoriev I.V."/>
            <person name="Spatafora J.W."/>
        </authorList>
    </citation>
    <scope>NUCLEOTIDE SEQUENCE [LARGE SCALE GENOMIC DNA]</scope>
    <source>
        <strain evidence="1 2">AM-OR11-026</strain>
    </source>
</reference>
<proteinExistence type="predicted"/>
<dbReference type="InParanoid" id="A0A1B7NHN6"/>
<evidence type="ECO:0000313" key="1">
    <source>
        <dbReference type="EMBL" id="OAX44252.1"/>
    </source>
</evidence>
<sequence length="179" mass="19285">MADTTLLPVLPGPRRIVTSHDSEGKAVVSIDETIPSSVMEGLDGIRTGAFWASTDGMPTNDNNCSEDGATRQVGDTGLFASNATNFRYTDIGPGVITPMHRTPTIDYNILIKGELVLITDDGTEKHLKNPGDVVIQKGTAHAWKNPGTEWTRWATVLIDAKPALVDGQELGFFMGMDTK</sequence>
<dbReference type="OrthoDB" id="5840532at2759"/>
<evidence type="ECO:0000313" key="2">
    <source>
        <dbReference type="Proteomes" id="UP000092154"/>
    </source>
</evidence>
<dbReference type="InterPro" id="IPR014710">
    <property type="entry name" value="RmlC-like_jellyroll"/>
</dbReference>
<dbReference type="PANTHER" id="PTHR36156:SF2">
    <property type="entry name" value="CUPIN TYPE-2 DOMAIN-CONTAINING PROTEIN"/>
    <property type="match status" value="1"/>
</dbReference>
<dbReference type="PANTHER" id="PTHR36156">
    <property type="entry name" value="SLR2101 PROTEIN"/>
    <property type="match status" value="1"/>
</dbReference>
<dbReference type="SUPFAM" id="SSF51182">
    <property type="entry name" value="RmlC-like cupins"/>
    <property type="match status" value="1"/>
</dbReference>
<gene>
    <name evidence="1" type="ORF">K503DRAFT_852814</name>
</gene>
<accession>A0A1B7NHN6</accession>
<dbReference type="InterPro" id="IPR011051">
    <property type="entry name" value="RmlC_Cupin_sf"/>
</dbReference>
<dbReference type="EMBL" id="KV448127">
    <property type="protein sequence ID" value="OAX44252.1"/>
    <property type="molecule type" value="Genomic_DNA"/>
</dbReference>
<dbReference type="Gene3D" id="2.60.120.10">
    <property type="entry name" value="Jelly Rolls"/>
    <property type="match status" value="1"/>
</dbReference>
<evidence type="ECO:0008006" key="3">
    <source>
        <dbReference type="Google" id="ProtNLM"/>
    </source>
</evidence>
<dbReference type="InterPro" id="IPR047142">
    <property type="entry name" value="OryJ/VirC-like"/>
</dbReference>